<evidence type="ECO:0000256" key="3">
    <source>
        <dbReference type="SAM" id="MobiDB-lite"/>
    </source>
</evidence>
<reference evidence="5" key="1">
    <citation type="submission" date="2020-08" db="EMBL/GenBank/DDBJ databases">
        <title>Multicomponent nature underlies the extraordinary mechanical properties of spider dragline silk.</title>
        <authorList>
            <person name="Kono N."/>
            <person name="Nakamura H."/>
            <person name="Mori M."/>
            <person name="Yoshida Y."/>
            <person name="Ohtoshi R."/>
            <person name="Malay A.D."/>
            <person name="Moran D.A.P."/>
            <person name="Tomita M."/>
            <person name="Numata K."/>
            <person name="Arakawa K."/>
        </authorList>
    </citation>
    <scope>NUCLEOTIDE SEQUENCE</scope>
</reference>
<evidence type="ECO:0000313" key="5">
    <source>
        <dbReference type="EMBL" id="GFU14026.1"/>
    </source>
</evidence>
<evidence type="ECO:0000256" key="2">
    <source>
        <dbReference type="ARBA" id="ARBA00023136"/>
    </source>
</evidence>
<evidence type="ECO:0000313" key="6">
    <source>
        <dbReference type="Proteomes" id="UP000887013"/>
    </source>
</evidence>
<keyword evidence="6" id="KW-1185">Reference proteome</keyword>
<feature type="domain" description="PDZ" evidence="4">
    <location>
        <begin position="166"/>
        <end position="250"/>
    </location>
</feature>
<dbReference type="Gene3D" id="6.20.370.60">
    <property type="match status" value="1"/>
</dbReference>
<dbReference type="GO" id="GO:0045197">
    <property type="term" value="P:establishment or maintenance of epithelial cell apical/basal polarity"/>
    <property type="evidence" value="ECO:0007669"/>
    <property type="project" value="TreeGrafter"/>
</dbReference>
<dbReference type="InterPro" id="IPR001478">
    <property type="entry name" value="PDZ"/>
</dbReference>
<evidence type="ECO:0000259" key="4">
    <source>
        <dbReference type="PROSITE" id="PS50106"/>
    </source>
</evidence>
<feature type="region of interest" description="Disordered" evidence="3">
    <location>
        <begin position="360"/>
        <end position="380"/>
    </location>
</feature>
<protein>
    <submittedName>
        <fullName evidence="5">Multiple PDZ domain protein</fullName>
    </submittedName>
</protein>
<dbReference type="SUPFAM" id="SSF50156">
    <property type="entry name" value="PDZ domain-like"/>
    <property type="match status" value="2"/>
</dbReference>
<evidence type="ECO:0000256" key="1">
    <source>
        <dbReference type="ARBA" id="ARBA00004370"/>
    </source>
</evidence>
<proteinExistence type="predicted"/>
<name>A0A8X6UH45_NEPPI</name>
<dbReference type="GO" id="GO:0030054">
    <property type="term" value="C:cell junction"/>
    <property type="evidence" value="ECO:0007669"/>
    <property type="project" value="TreeGrafter"/>
</dbReference>
<feature type="region of interest" description="Disordered" evidence="3">
    <location>
        <begin position="324"/>
        <end position="347"/>
    </location>
</feature>
<dbReference type="PANTHER" id="PTHR23119:SF51">
    <property type="entry name" value="DISKS LARGE 1 TUMOR SUPPRESSOR PROTEIN"/>
    <property type="match status" value="1"/>
</dbReference>
<dbReference type="EMBL" id="BMAW01125778">
    <property type="protein sequence ID" value="GFU14026.1"/>
    <property type="molecule type" value="Genomic_DNA"/>
</dbReference>
<dbReference type="SMART" id="SM00228">
    <property type="entry name" value="PDZ"/>
    <property type="match status" value="1"/>
</dbReference>
<dbReference type="GO" id="GO:0019901">
    <property type="term" value="F:protein kinase binding"/>
    <property type="evidence" value="ECO:0007669"/>
    <property type="project" value="TreeGrafter"/>
</dbReference>
<dbReference type="GO" id="GO:0098609">
    <property type="term" value="P:cell-cell adhesion"/>
    <property type="evidence" value="ECO:0007669"/>
    <property type="project" value="TreeGrafter"/>
</dbReference>
<dbReference type="GO" id="GO:0097120">
    <property type="term" value="P:receptor localization to synapse"/>
    <property type="evidence" value="ECO:0007669"/>
    <property type="project" value="TreeGrafter"/>
</dbReference>
<dbReference type="Gene3D" id="2.30.42.10">
    <property type="match status" value="1"/>
</dbReference>
<dbReference type="Proteomes" id="UP000887013">
    <property type="component" value="Unassembled WGS sequence"/>
</dbReference>
<comment type="caution">
    <text evidence="5">The sequence shown here is derived from an EMBL/GenBank/DDBJ whole genome shotgun (WGS) entry which is preliminary data.</text>
</comment>
<dbReference type="OrthoDB" id="438726at2759"/>
<dbReference type="InterPro" id="IPR036034">
    <property type="entry name" value="PDZ_sf"/>
</dbReference>
<accession>A0A8X6UH45</accession>
<keyword evidence="2" id="KW-0472">Membrane</keyword>
<sequence>MGKCKTSYGIVTHNIVAGLKNSDFRPLCNGLLRPAMDLEELHFADDSADDPYEIILLPETSRKIAPENRLSPAHACLPLKGKALSNIQEFVETTIVLKKDKKNELGISIAGGSDSYLVNDISFREASLADAVRCLKETPSPVRLIILRENPQALFTTNETPTKFITVELRKFSIKDSIGISIMQRTNGRGVFVTYVQPGSIAARHGRRISQGDQILEINGHNVRESNQKDVAHMIQNLDGAIVLLLGRVPALYSSIQEWVKWKAQQCLRTRTSTWSSYTANTKEKLQVQRPSLPVSKESPALGFANTIATVIATVMPDLSNVMKSPCHSPSSSLRRSRLSIPEDTSKFKRDGQRLVEEFRPTTSTASEKPRVPSILVTSF</sequence>
<dbReference type="PANTHER" id="PTHR23119">
    <property type="entry name" value="DISCS LARGE"/>
    <property type="match status" value="1"/>
</dbReference>
<dbReference type="PROSITE" id="PS50106">
    <property type="entry name" value="PDZ"/>
    <property type="match status" value="1"/>
</dbReference>
<dbReference type="GO" id="GO:0016323">
    <property type="term" value="C:basolateral plasma membrane"/>
    <property type="evidence" value="ECO:0007669"/>
    <property type="project" value="TreeGrafter"/>
</dbReference>
<dbReference type="InterPro" id="IPR050614">
    <property type="entry name" value="Synaptic_Scaffolding_LAP-MAGUK"/>
</dbReference>
<dbReference type="Pfam" id="PF00595">
    <property type="entry name" value="PDZ"/>
    <property type="match status" value="1"/>
</dbReference>
<gene>
    <name evidence="5" type="primary">Mpdz</name>
    <name evidence="5" type="ORF">NPIL_12882</name>
</gene>
<comment type="subcellular location">
    <subcellularLocation>
        <location evidence="1">Membrane</location>
    </subcellularLocation>
</comment>
<dbReference type="AlphaFoldDB" id="A0A8X6UH45"/>
<organism evidence="5 6">
    <name type="scientific">Nephila pilipes</name>
    <name type="common">Giant wood spider</name>
    <name type="synonym">Nephila maculata</name>
    <dbReference type="NCBI Taxonomy" id="299642"/>
    <lineage>
        <taxon>Eukaryota</taxon>
        <taxon>Metazoa</taxon>
        <taxon>Ecdysozoa</taxon>
        <taxon>Arthropoda</taxon>
        <taxon>Chelicerata</taxon>
        <taxon>Arachnida</taxon>
        <taxon>Araneae</taxon>
        <taxon>Araneomorphae</taxon>
        <taxon>Entelegynae</taxon>
        <taxon>Araneoidea</taxon>
        <taxon>Nephilidae</taxon>
        <taxon>Nephila</taxon>
    </lineage>
</organism>
<dbReference type="GO" id="GO:0043113">
    <property type="term" value="P:receptor clustering"/>
    <property type="evidence" value="ECO:0007669"/>
    <property type="project" value="TreeGrafter"/>
</dbReference>